<feature type="compositionally biased region" description="Polar residues" evidence="1">
    <location>
        <begin position="365"/>
        <end position="389"/>
    </location>
</feature>
<dbReference type="GeneID" id="106970320"/>
<feature type="compositionally biased region" description="Basic and acidic residues" evidence="1">
    <location>
        <begin position="415"/>
        <end position="429"/>
    </location>
</feature>
<feature type="compositionally biased region" description="Basic and acidic residues" evidence="1">
    <location>
        <begin position="187"/>
        <end position="208"/>
    </location>
</feature>
<feature type="region of interest" description="Disordered" evidence="1">
    <location>
        <begin position="1"/>
        <end position="29"/>
    </location>
</feature>
<accession>A0ABM3N8M4</accession>
<organism evidence="2 3">
    <name type="scientific">Acinonyx jubatus</name>
    <name type="common">Cheetah</name>
    <dbReference type="NCBI Taxonomy" id="32536"/>
    <lineage>
        <taxon>Eukaryota</taxon>
        <taxon>Metazoa</taxon>
        <taxon>Chordata</taxon>
        <taxon>Craniata</taxon>
        <taxon>Vertebrata</taxon>
        <taxon>Euteleostomi</taxon>
        <taxon>Mammalia</taxon>
        <taxon>Eutheria</taxon>
        <taxon>Laurasiatheria</taxon>
        <taxon>Carnivora</taxon>
        <taxon>Feliformia</taxon>
        <taxon>Felidae</taxon>
        <taxon>Felinae</taxon>
        <taxon>Acinonyx</taxon>
    </lineage>
</organism>
<feature type="compositionally biased region" description="Polar residues" evidence="1">
    <location>
        <begin position="115"/>
        <end position="131"/>
    </location>
</feature>
<dbReference type="InterPro" id="IPR026115">
    <property type="entry name" value="NABC1"/>
</dbReference>
<proteinExistence type="predicted"/>
<reference evidence="3" key="1">
    <citation type="submission" date="2025-08" db="UniProtKB">
        <authorList>
            <consortium name="RefSeq"/>
        </authorList>
    </citation>
    <scope>IDENTIFICATION</scope>
    <source>
        <tissue evidence="3">Blood</tissue>
    </source>
</reference>
<feature type="region of interest" description="Disordered" evidence="1">
    <location>
        <begin position="354"/>
        <end position="524"/>
    </location>
</feature>
<keyword evidence="2" id="KW-1185">Reference proteome</keyword>
<feature type="region of interest" description="Disordered" evidence="1">
    <location>
        <begin position="108"/>
        <end position="284"/>
    </location>
</feature>
<feature type="compositionally biased region" description="Basic and acidic residues" evidence="1">
    <location>
        <begin position="390"/>
        <end position="399"/>
    </location>
</feature>
<dbReference type="PANTHER" id="PTHR15016:SF6">
    <property type="entry name" value="BREAST CARCINOMA-AMPLIFIED SEQUENCE 1"/>
    <property type="match status" value="1"/>
</dbReference>
<gene>
    <name evidence="3" type="primary">BCAS1</name>
</gene>
<name>A0ABM3N8M4_ACIJB</name>
<dbReference type="RefSeq" id="XP_053055777.1">
    <property type="nucleotide sequence ID" value="XM_053199802.1"/>
</dbReference>
<evidence type="ECO:0000256" key="1">
    <source>
        <dbReference type="SAM" id="MobiDB-lite"/>
    </source>
</evidence>
<dbReference type="PANTHER" id="PTHR15016">
    <property type="entry name" value="BREAST CARCINOMA-AMPLIFIED SEQUENCE 1"/>
    <property type="match status" value="1"/>
</dbReference>
<evidence type="ECO:0000313" key="2">
    <source>
        <dbReference type="Proteomes" id="UP001652583"/>
    </source>
</evidence>
<evidence type="ECO:0000313" key="3">
    <source>
        <dbReference type="RefSeq" id="XP_053055777.1"/>
    </source>
</evidence>
<sequence length="568" mass="60427">MGNQMSVPQRVEDQENESEIDTNKAASESRCAQNGVPVIISTCDIPCYDEVDLGISVKEDNAVTSSPETMEMSAVADANGKNLGNEAKAGAPAAKSRFFLTLARPVPGRAGDQATDASTGSVKLDVSSNKALGNKEPSESVTLPGAAARGHDPDKTPGQSPAGDEGVSATWGPAPVSPESGGAAPAKPKDSSFFDKLFKLDKGREKAPVDSQQEAKSAERQDQAEEVPGLSRPPDDVPAERDIVDSKGKEGQEIPTVRCSVPGDPEELDVAKEDPQATETTENRNSIMSFFKTLVSPNKAETKKDLEDTASKAESVCDGQAGQKICEIQAKATKKKPLHSPRLGFAFRKFFRHKGAEKPPVPSPDVQSDKANFISQETRGTAKNPTSSETAKEAPKEKGAPTSLPLSKLFWKKSVKGDEGITHSEEINGKDSSCQTSDSAEKVIMPPEPEPAGAGQKGKEGSSKDKKVAAEGNKQKSNKQDAKEPAQCVEPAVVEVNSLQNGDKSQKRPEKRRQSLGGFFKGLGPKRMLDAQVQTDPVSIGPAGKTKCTGRCVFSSGKKKWPFQELSF</sequence>
<feature type="region of interest" description="Disordered" evidence="1">
    <location>
        <begin position="299"/>
        <end position="318"/>
    </location>
</feature>
<feature type="compositionally biased region" description="Basic and acidic residues" evidence="1">
    <location>
        <begin position="300"/>
        <end position="311"/>
    </location>
</feature>
<dbReference type="Proteomes" id="UP001652583">
    <property type="component" value="Chromosome A3"/>
</dbReference>
<feature type="compositionally biased region" description="Basic and acidic residues" evidence="1">
    <location>
        <begin position="233"/>
        <end position="252"/>
    </location>
</feature>
<feature type="compositionally biased region" description="Basic and acidic residues" evidence="1">
    <location>
        <begin position="457"/>
        <end position="469"/>
    </location>
</feature>
<protein>
    <submittedName>
        <fullName evidence="3">Breast carcinoma-amplified sequence 1 isoform X6</fullName>
    </submittedName>
</protein>